<accession>A0ABT9VZU7</accession>
<dbReference type="NCBIfam" id="TIGR01460">
    <property type="entry name" value="HAD-SF-IIA"/>
    <property type="match status" value="1"/>
</dbReference>
<proteinExistence type="inferred from homology"/>
<name>A0ABT9VZU7_9BACI</name>
<dbReference type="Gene3D" id="3.40.50.1000">
    <property type="entry name" value="HAD superfamily/HAD-like"/>
    <property type="match status" value="2"/>
</dbReference>
<keyword evidence="3" id="KW-1185">Reference proteome</keyword>
<organism evidence="2 3">
    <name type="scientific">Caldalkalibacillus horti</name>
    <dbReference type="NCBI Taxonomy" id="77523"/>
    <lineage>
        <taxon>Bacteria</taxon>
        <taxon>Bacillati</taxon>
        <taxon>Bacillota</taxon>
        <taxon>Bacilli</taxon>
        <taxon>Bacillales</taxon>
        <taxon>Bacillaceae</taxon>
        <taxon>Caldalkalibacillus</taxon>
    </lineage>
</organism>
<comment type="caution">
    <text evidence="2">The sequence shown here is derived from an EMBL/GenBank/DDBJ whole genome shotgun (WGS) entry which is preliminary data.</text>
</comment>
<dbReference type="RefSeq" id="WP_307394569.1">
    <property type="nucleotide sequence ID" value="NZ_BAAADK010000020.1"/>
</dbReference>
<keyword evidence="1" id="KW-0460">Magnesium</keyword>
<dbReference type="Pfam" id="PF13242">
    <property type="entry name" value="Hydrolase_like"/>
    <property type="match status" value="1"/>
</dbReference>
<evidence type="ECO:0000313" key="3">
    <source>
        <dbReference type="Proteomes" id="UP001235840"/>
    </source>
</evidence>
<dbReference type="PIRSF" id="PIRSF000915">
    <property type="entry name" value="PGP-type_phosphatase"/>
    <property type="match status" value="1"/>
</dbReference>
<keyword evidence="1" id="KW-0479">Metal-binding</keyword>
<evidence type="ECO:0000313" key="2">
    <source>
        <dbReference type="EMBL" id="MDQ0166399.1"/>
    </source>
</evidence>
<protein>
    <recommendedName>
        <fullName evidence="1">Acid sugar phosphatase</fullName>
        <ecNumber evidence="1">3.1.3.-</ecNumber>
    </recommendedName>
</protein>
<dbReference type="PANTHER" id="PTHR19288:SF46">
    <property type="entry name" value="HALOACID DEHALOGENASE-LIKE HYDROLASE DOMAIN-CONTAINING PROTEIN 2"/>
    <property type="match status" value="1"/>
</dbReference>
<comment type="similarity">
    <text evidence="1">Belongs to the HAD-like hydrolase superfamily. NagD family.</text>
</comment>
<dbReference type="InterPro" id="IPR036412">
    <property type="entry name" value="HAD-like_sf"/>
</dbReference>
<gene>
    <name evidence="2" type="ORF">J2S11_002303</name>
</gene>
<dbReference type="InterPro" id="IPR006357">
    <property type="entry name" value="HAD-SF_hydro_IIA"/>
</dbReference>
<comment type="function">
    <text evidence="1">Catalyzes the dephosphorylation of 2-6 carbon acid sugars in vitro.</text>
</comment>
<dbReference type="InterPro" id="IPR023214">
    <property type="entry name" value="HAD_sf"/>
</dbReference>
<evidence type="ECO:0000256" key="1">
    <source>
        <dbReference type="PIRNR" id="PIRNR000915"/>
    </source>
</evidence>
<reference evidence="2 3" key="1">
    <citation type="submission" date="2023-07" db="EMBL/GenBank/DDBJ databases">
        <title>Genomic Encyclopedia of Type Strains, Phase IV (KMG-IV): sequencing the most valuable type-strain genomes for metagenomic binning, comparative biology and taxonomic classification.</title>
        <authorList>
            <person name="Goeker M."/>
        </authorList>
    </citation>
    <scope>NUCLEOTIDE SEQUENCE [LARGE SCALE GENOMIC DNA]</scope>
    <source>
        <strain evidence="2 3">DSM 12751</strain>
    </source>
</reference>
<comment type="cofactor">
    <cofactor evidence="1">
        <name>Mg(2+)</name>
        <dbReference type="ChEBI" id="CHEBI:18420"/>
    </cofactor>
</comment>
<dbReference type="EC" id="3.1.3.-" evidence="1"/>
<dbReference type="PANTHER" id="PTHR19288">
    <property type="entry name" value="4-NITROPHENYLPHOSPHATASE-RELATED"/>
    <property type="match status" value="1"/>
</dbReference>
<dbReference type="EMBL" id="JAUSTY010000008">
    <property type="protein sequence ID" value="MDQ0166399.1"/>
    <property type="molecule type" value="Genomic_DNA"/>
</dbReference>
<dbReference type="Pfam" id="PF13344">
    <property type="entry name" value="Hydrolase_6"/>
    <property type="match status" value="1"/>
</dbReference>
<dbReference type="SUPFAM" id="SSF56784">
    <property type="entry name" value="HAD-like"/>
    <property type="match status" value="1"/>
</dbReference>
<sequence>MLQKYKAYIFDLDGTIYLGETVIAGALEVVQALQKQGKKILFLTNKTIESRQKYVEKLNHFGMNITEEQVLSPTYTTMQYLREKKLDQLPLYIIGEDLIKEEFRQSGFHLAQTPQETKVVIVSWDRSFRYEHIDFAYQAVRHGALTIATNPDRTCPIPGGEIPDCGSMIGALEGATGKGIDFIIGKPSVYTLQVATQVLGVEETACLMIGDRLETDILMGAHSGMDTALVLTGVTKQEDILRSGIQPTYVFTSISDLLQPIRKINKPSV</sequence>
<dbReference type="Proteomes" id="UP001235840">
    <property type="component" value="Unassembled WGS sequence"/>
</dbReference>